<evidence type="ECO:0000256" key="1">
    <source>
        <dbReference type="SAM" id="MobiDB-lite"/>
    </source>
</evidence>
<accession>A0A919R7I9</accession>
<dbReference type="AlphaFoldDB" id="A0A919R7I9"/>
<keyword evidence="3" id="KW-1185">Reference proteome</keyword>
<evidence type="ECO:0000313" key="2">
    <source>
        <dbReference type="EMBL" id="GII81107.1"/>
    </source>
</evidence>
<reference evidence="2" key="1">
    <citation type="submission" date="2021-01" db="EMBL/GenBank/DDBJ databases">
        <title>Whole genome shotgun sequence of Sphaerisporangium rufum NBRC 109079.</title>
        <authorList>
            <person name="Komaki H."/>
            <person name="Tamura T."/>
        </authorList>
    </citation>
    <scope>NUCLEOTIDE SEQUENCE</scope>
    <source>
        <strain evidence="2">NBRC 109079</strain>
    </source>
</reference>
<feature type="compositionally biased region" description="Pro residues" evidence="1">
    <location>
        <begin position="12"/>
        <end position="26"/>
    </location>
</feature>
<protein>
    <submittedName>
        <fullName evidence="2">Uncharacterized protein</fullName>
    </submittedName>
</protein>
<evidence type="ECO:0000313" key="3">
    <source>
        <dbReference type="Proteomes" id="UP000655287"/>
    </source>
</evidence>
<gene>
    <name evidence="2" type="ORF">Sru01_60890</name>
</gene>
<organism evidence="2 3">
    <name type="scientific">Sphaerisporangium rufum</name>
    <dbReference type="NCBI Taxonomy" id="1381558"/>
    <lineage>
        <taxon>Bacteria</taxon>
        <taxon>Bacillati</taxon>
        <taxon>Actinomycetota</taxon>
        <taxon>Actinomycetes</taxon>
        <taxon>Streptosporangiales</taxon>
        <taxon>Streptosporangiaceae</taxon>
        <taxon>Sphaerisporangium</taxon>
    </lineage>
</organism>
<proteinExistence type="predicted"/>
<sequence length="57" mass="6039">MVRDLAANPSQVPLPPLPERNPPTAPPSRGDNTHRPWGPHFTAIYAPPDGIESGSTG</sequence>
<comment type="caution">
    <text evidence="2">The sequence shown here is derived from an EMBL/GenBank/DDBJ whole genome shotgun (WGS) entry which is preliminary data.</text>
</comment>
<feature type="region of interest" description="Disordered" evidence="1">
    <location>
        <begin position="1"/>
        <end position="57"/>
    </location>
</feature>
<dbReference type="EMBL" id="BOOU01000088">
    <property type="protein sequence ID" value="GII81107.1"/>
    <property type="molecule type" value="Genomic_DNA"/>
</dbReference>
<dbReference type="Proteomes" id="UP000655287">
    <property type="component" value="Unassembled WGS sequence"/>
</dbReference>
<name>A0A919R7I9_9ACTN</name>